<proteinExistence type="predicted"/>
<dbReference type="AlphaFoldDB" id="A0A844HPH7"/>
<dbReference type="GO" id="GO:0004113">
    <property type="term" value="F:2',3'-cyclic-nucleotide 3'-phosphodiesterase activity"/>
    <property type="evidence" value="ECO:0007669"/>
    <property type="project" value="InterPro"/>
</dbReference>
<dbReference type="RefSeq" id="WP_155041753.1">
    <property type="nucleotide sequence ID" value="NZ_JBHGCD010000023.1"/>
</dbReference>
<dbReference type="PANTHER" id="PTHR35561">
    <property type="entry name" value="RNA 2',3'-CYCLIC PHOSPHODIESTERASE"/>
    <property type="match status" value="1"/>
</dbReference>
<dbReference type="InterPro" id="IPR009097">
    <property type="entry name" value="Cyclic_Pdiesterase"/>
</dbReference>
<dbReference type="SUPFAM" id="SSF55144">
    <property type="entry name" value="LigT-like"/>
    <property type="match status" value="1"/>
</dbReference>
<evidence type="ECO:0000313" key="3">
    <source>
        <dbReference type="Proteomes" id="UP000449846"/>
    </source>
</evidence>
<keyword evidence="3" id="KW-1185">Reference proteome</keyword>
<comment type="caution">
    <text evidence="2">The sequence shown here is derived from an EMBL/GenBank/DDBJ whole genome shotgun (WGS) entry which is preliminary data.</text>
</comment>
<dbReference type="PANTHER" id="PTHR35561:SF1">
    <property type="entry name" value="RNA 2',3'-CYCLIC PHOSPHODIESTERASE"/>
    <property type="match status" value="1"/>
</dbReference>
<evidence type="ECO:0000256" key="1">
    <source>
        <dbReference type="ARBA" id="ARBA00022801"/>
    </source>
</evidence>
<dbReference type="EMBL" id="WMIG01000020">
    <property type="protein sequence ID" value="MTH61800.1"/>
    <property type="molecule type" value="Genomic_DNA"/>
</dbReference>
<evidence type="ECO:0008006" key="4">
    <source>
        <dbReference type="Google" id="ProtNLM"/>
    </source>
</evidence>
<dbReference type="Gene3D" id="3.90.1140.10">
    <property type="entry name" value="Cyclic phosphodiesterase"/>
    <property type="match status" value="1"/>
</dbReference>
<name>A0A844HPH7_9RHOB</name>
<dbReference type="InterPro" id="IPR004175">
    <property type="entry name" value="RNA_CPDase"/>
</dbReference>
<dbReference type="GO" id="GO:0008664">
    <property type="term" value="F:RNA 2',3'-cyclic 3'-phosphodiesterase activity"/>
    <property type="evidence" value="ECO:0007669"/>
    <property type="project" value="InterPro"/>
</dbReference>
<sequence length="197" mass="21833">MAYPRNASPSHFFFYAARPPDAVADQMAEVWQLFGTGDKLRRDKLHMTLLPVTDVAEVPEGMVELLLAAGATVRQPSFEMELDRLVTWHHGRGHNNPLVLTTATGRSAGAEAVVRALNSALPQDLHWPQWRLVPHVTLAYGKGFAEDLILPRPIRWHVDSFNLTESLRGKGRHIPLGTWQLGGAGAEQLDLGLDPRP</sequence>
<evidence type="ECO:0000313" key="2">
    <source>
        <dbReference type="EMBL" id="MTH61800.1"/>
    </source>
</evidence>
<protein>
    <recommendedName>
        <fullName evidence="4">2'-5' RNA ligase</fullName>
    </recommendedName>
</protein>
<accession>A0A844HPH7</accession>
<dbReference type="Pfam" id="PF13563">
    <property type="entry name" value="2_5_RNA_ligase2"/>
    <property type="match status" value="1"/>
</dbReference>
<organism evidence="2 3">
    <name type="scientific">Paracoccus litorisediminis</name>
    <dbReference type="NCBI Taxonomy" id="2006130"/>
    <lineage>
        <taxon>Bacteria</taxon>
        <taxon>Pseudomonadati</taxon>
        <taxon>Pseudomonadota</taxon>
        <taxon>Alphaproteobacteria</taxon>
        <taxon>Rhodobacterales</taxon>
        <taxon>Paracoccaceae</taxon>
        <taxon>Paracoccus</taxon>
    </lineage>
</organism>
<gene>
    <name evidence="2" type="ORF">GL300_21595</name>
</gene>
<dbReference type="OrthoDB" id="7770344at2"/>
<dbReference type="Proteomes" id="UP000449846">
    <property type="component" value="Unassembled WGS sequence"/>
</dbReference>
<keyword evidence="1" id="KW-0378">Hydrolase</keyword>
<reference evidence="2 3" key="1">
    <citation type="submission" date="2019-11" db="EMBL/GenBank/DDBJ databases">
        <authorList>
            <person name="Dong K."/>
        </authorList>
    </citation>
    <scope>NUCLEOTIDE SEQUENCE [LARGE SCALE GENOMIC DNA]</scope>
    <source>
        <strain evidence="2 3">NBRC 112902</strain>
    </source>
</reference>